<name>A0A0C2Y256_HEBCY</name>
<organism evidence="6 7">
    <name type="scientific">Hebeloma cylindrosporum</name>
    <dbReference type="NCBI Taxonomy" id="76867"/>
    <lineage>
        <taxon>Eukaryota</taxon>
        <taxon>Fungi</taxon>
        <taxon>Dikarya</taxon>
        <taxon>Basidiomycota</taxon>
        <taxon>Agaricomycotina</taxon>
        <taxon>Agaricomycetes</taxon>
        <taxon>Agaricomycetidae</taxon>
        <taxon>Agaricales</taxon>
        <taxon>Agaricineae</taxon>
        <taxon>Hymenogastraceae</taxon>
        <taxon>Hebeloma</taxon>
    </lineage>
</organism>
<dbReference type="OrthoDB" id="158357at2759"/>
<evidence type="ECO:0000256" key="4">
    <source>
        <dbReference type="SAM" id="MobiDB-lite"/>
    </source>
</evidence>
<feature type="compositionally biased region" description="Low complexity" evidence="4">
    <location>
        <begin position="1199"/>
        <end position="1215"/>
    </location>
</feature>
<dbReference type="GO" id="GO:0046854">
    <property type="term" value="P:phosphatidylinositol phosphate biosynthetic process"/>
    <property type="evidence" value="ECO:0007669"/>
    <property type="project" value="TreeGrafter"/>
</dbReference>
<feature type="compositionally biased region" description="Low complexity" evidence="4">
    <location>
        <begin position="780"/>
        <end position="791"/>
    </location>
</feature>
<dbReference type="InterPro" id="IPR027484">
    <property type="entry name" value="PInositol-4-P-5-kinase_N"/>
</dbReference>
<keyword evidence="3" id="KW-0418">Kinase</keyword>
<reference evidence="6 7" key="1">
    <citation type="submission" date="2014-04" db="EMBL/GenBank/DDBJ databases">
        <authorList>
            <consortium name="DOE Joint Genome Institute"/>
            <person name="Kuo A."/>
            <person name="Gay G."/>
            <person name="Dore J."/>
            <person name="Kohler A."/>
            <person name="Nagy L.G."/>
            <person name="Floudas D."/>
            <person name="Copeland A."/>
            <person name="Barry K.W."/>
            <person name="Cichocki N."/>
            <person name="Veneault-Fourrey C."/>
            <person name="LaButti K."/>
            <person name="Lindquist E.A."/>
            <person name="Lipzen A."/>
            <person name="Lundell T."/>
            <person name="Morin E."/>
            <person name="Murat C."/>
            <person name="Sun H."/>
            <person name="Tunlid A."/>
            <person name="Henrissat B."/>
            <person name="Grigoriev I.V."/>
            <person name="Hibbett D.S."/>
            <person name="Martin F."/>
            <person name="Nordberg H.P."/>
            <person name="Cantor M.N."/>
            <person name="Hua S.X."/>
        </authorList>
    </citation>
    <scope>NUCLEOTIDE SEQUENCE [LARGE SCALE GENOMIC DNA]</scope>
    <source>
        <strain evidence="7">h7</strain>
    </source>
</reference>
<dbReference type="InterPro" id="IPR044769">
    <property type="entry name" value="PIKfyve_PIPKc"/>
</dbReference>
<keyword evidence="7" id="KW-1185">Reference proteome</keyword>
<dbReference type="HOGENOM" id="CLU_000803_1_0_1"/>
<accession>A0A0C2Y256</accession>
<feature type="region of interest" description="Disordered" evidence="4">
    <location>
        <begin position="1168"/>
        <end position="1187"/>
    </location>
</feature>
<evidence type="ECO:0000313" key="6">
    <source>
        <dbReference type="EMBL" id="KIM43948.1"/>
    </source>
</evidence>
<feature type="compositionally biased region" description="Low complexity" evidence="4">
    <location>
        <begin position="813"/>
        <end position="829"/>
    </location>
</feature>
<dbReference type="SUPFAM" id="SSF56104">
    <property type="entry name" value="SAICAR synthase-like"/>
    <property type="match status" value="1"/>
</dbReference>
<dbReference type="Proteomes" id="UP000053424">
    <property type="component" value="Unassembled WGS sequence"/>
</dbReference>
<keyword evidence="2 3" id="KW-0067">ATP-binding</keyword>
<proteinExistence type="predicted"/>
<dbReference type="Gene3D" id="3.30.800.10">
    <property type="entry name" value="Phosphatidylinositol Phosphate Kinase II Beta"/>
    <property type="match status" value="1"/>
</dbReference>
<feature type="compositionally biased region" description="Low complexity" evidence="4">
    <location>
        <begin position="1113"/>
        <end position="1146"/>
    </location>
</feature>
<evidence type="ECO:0000313" key="7">
    <source>
        <dbReference type="Proteomes" id="UP000053424"/>
    </source>
</evidence>
<dbReference type="InterPro" id="IPR002498">
    <property type="entry name" value="PInositol-4-P-4/5-kinase_core"/>
</dbReference>
<keyword evidence="1 3" id="KW-0547">Nucleotide-binding</keyword>
<feature type="region of interest" description="Disordered" evidence="4">
    <location>
        <begin position="776"/>
        <end position="834"/>
    </location>
</feature>
<dbReference type="InterPro" id="IPR027483">
    <property type="entry name" value="PInositol-4-P-4/5-kinase_C_sf"/>
</dbReference>
<evidence type="ECO:0000256" key="2">
    <source>
        <dbReference type="ARBA" id="ARBA00022840"/>
    </source>
</evidence>
<dbReference type="GO" id="GO:0005524">
    <property type="term" value="F:ATP binding"/>
    <property type="evidence" value="ECO:0007669"/>
    <property type="project" value="UniProtKB-UniRule"/>
</dbReference>
<evidence type="ECO:0000256" key="1">
    <source>
        <dbReference type="ARBA" id="ARBA00022741"/>
    </source>
</evidence>
<evidence type="ECO:0000259" key="5">
    <source>
        <dbReference type="PROSITE" id="PS51455"/>
    </source>
</evidence>
<dbReference type="PANTHER" id="PTHR45748">
    <property type="entry name" value="1-PHOSPHATIDYLINOSITOL 3-PHOSPHATE 5-KINASE-RELATED"/>
    <property type="match status" value="1"/>
</dbReference>
<dbReference type="PROSITE" id="PS51455">
    <property type="entry name" value="PIPK"/>
    <property type="match status" value="1"/>
</dbReference>
<feature type="region of interest" description="Disordered" evidence="4">
    <location>
        <begin position="1192"/>
        <end position="1229"/>
    </location>
</feature>
<evidence type="ECO:0000256" key="3">
    <source>
        <dbReference type="PROSITE-ProRule" id="PRU00781"/>
    </source>
</evidence>
<dbReference type="SMART" id="SM00330">
    <property type="entry name" value="PIPKc"/>
    <property type="match status" value="1"/>
</dbReference>
<feature type="region of interest" description="Disordered" evidence="4">
    <location>
        <begin position="1113"/>
        <end position="1155"/>
    </location>
</feature>
<feature type="compositionally biased region" description="Pro residues" evidence="4">
    <location>
        <begin position="1174"/>
        <end position="1183"/>
    </location>
</feature>
<dbReference type="Gene3D" id="3.30.810.10">
    <property type="entry name" value="2-Layer Sandwich"/>
    <property type="match status" value="1"/>
</dbReference>
<gene>
    <name evidence="6" type="ORF">M413DRAFT_443018</name>
</gene>
<protein>
    <recommendedName>
        <fullName evidence="5">PIPK domain-containing protein</fullName>
    </recommendedName>
</protein>
<reference evidence="7" key="2">
    <citation type="submission" date="2015-01" db="EMBL/GenBank/DDBJ databases">
        <title>Evolutionary Origins and Diversification of the Mycorrhizal Mutualists.</title>
        <authorList>
            <consortium name="DOE Joint Genome Institute"/>
            <consortium name="Mycorrhizal Genomics Consortium"/>
            <person name="Kohler A."/>
            <person name="Kuo A."/>
            <person name="Nagy L.G."/>
            <person name="Floudas D."/>
            <person name="Copeland A."/>
            <person name="Barry K.W."/>
            <person name="Cichocki N."/>
            <person name="Veneault-Fourrey C."/>
            <person name="LaButti K."/>
            <person name="Lindquist E.A."/>
            <person name="Lipzen A."/>
            <person name="Lundell T."/>
            <person name="Morin E."/>
            <person name="Murat C."/>
            <person name="Riley R."/>
            <person name="Ohm R."/>
            <person name="Sun H."/>
            <person name="Tunlid A."/>
            <person name="Henrissat B."/>
            <person name="Grigoriev I.V."/>
            <person name="Hibbett D.S."/>
            <person name="Martin F."/>
        </authorList>
    </citation>
    <scope>NUCLEOTIDE SEQUENCE [LARGE SCALE GENOMIC DNA]</scope>
    <source>
        <strain evidence="7">h7</strain>
    </source>
</reference>
<dbReference type="GO" id="GO:0010008">
    <property type="term" value="C:endosome membrane"/>
    <property type="evidence" value="ECO:0007669"/>
    <property type="project" value="TreeGrafter"/>
</dbReference>
<dbReference type="CDD" id="cd17300">
    <property type="entry name" value="PIPKc_PIKfyve"/>
    <property type="match status" value="1"/>
</dbReference>
<feature type="region of interest" description="Disordered" evidence="4">
    <location>
        <begin position="473"/>
        <end position="514"/>
    </location>
</feature>
<dbReference type="GO" id="GO:0000285">
    <property type="term" value="F:1-phosphatidylinositol-3-phosphate 5-kinase activity"/>
    <property type="evidence" value="ECO:0007669"/>
    <property type="project" value="InterPro"/>
</dbReference>
<dbReference type="EMBL" id="KN831774">
    <property type="protein sequence ID" value="KIM43948.1"/>
    <property type="molecule type" value="Genomic_DNA"/>
</dbReference>
<dbReference type="STRING" id="686832.A0A0C2Y256"/>
<dbReference type="Pfam" id="PF01504">
    <property type="entry name" value="PIP5K"/>
    <property type="match status" value="1"/>
</dbReference>
<sequence length="1579" mass="172506">MVNQKPLPALPTASALSIDSRNHRGQLIRHFLADIHEPGIESRRDGWAYVFEEAMDDLGERMDSGDWLRSIRRGRMFKRKANASNEDTRNLEDKPLPAKPLSPLKVLRNLAARPPLPPGEPRIGHLALCLAPHGSLIPLPTEDSGFDVVPANIGCVFSPGSFALQDPTPHEPDGSILYGLDGLEENHLDTNSRLVGGTFTFKGVNSPSQHQLLSQILRLSILVHLSLILEQHVLALSHVQLKFPRPKLPSPSPSTPLHPLEFPTKELKEPRIRTRNSIIPSSFANFLKRTVSRSQTINPSGGRGGSLDITVLPPASETLTTEPAHSKASEGIVGAVANLRLRRFSFMGDHRLSFRKYIHSEHPTKPPVISHPFLNALKRIEDSKGLLSTSTGVTLSPPKIVLDLAEKEKSQNEVEGQMPKRRLKGDERVALTSLLGWDGKDAEGRGMSGILGFVRHQEISFLCSLHVPPALGSTLEPSSSETSASEGTSTPSPEGSSAFTNTSTTTASSSPTFPKYGLSPCGKPHWITYQYYSTTSDRLLGEWIRDYAESRTSPCIRPGCAFTVDLHEKRIIHDGVKIVIRVTEQEEKTLVETDDIEVWESCAVCFANTSRVKMDDGAYLFSFAKFLELLIYSPVLCKLTPTLCEHTTPTSGDSLPPSRFNIIRHFSTASADVSFTLCKIQDIFELRVPRLQITRDRGPEKVAPVANMNADSTEVDGAHKKVLRREIRKWWEGISDHIDKIEVALSSDEATIQKMLPRLPSVDDAYDVFDTIDVPDASGATTPTPRATTFPALPPSTPGSPSHDPQRQDSYFTNTDSSISTDTQTSTTPTVPPKDDAEQLLAALRHNFQKIEQSLYTQLAKTPEGSLNDVRRTFIATAKGTQKRLKAWQKKHLGISKSKAVGELVAEEPEWWGKGCHAVPGGNIIVRENDWGSIIAHTLNTVDYQLELANLSMARSGSASTQAAATTAATPVVESGTSSFFSVATGYKLFTASSKNQPDPDQEDVVWNEPEQYSAVISRKEHTRDPTSLLSIRDVLLHKTTIPEQTSVTPPPGSRFSSISTTNLTGTNTLGGKMAASVKAKADVGVNMQQVGGSVSVNGVEALETAGSLLLQELESSSTSTPSSRPPSVISESTPTPVSVPSKAPSIVSTDSNASQVTIGKDVVLAAPQGQPSRLPPPLPPKDAPLTVADKGKAKEATTKTLLTSPPSAFPSPRSDAPPPPTSSGFANSLANGLNSAMRYMLNSESAAPSRSGSTSVPTPKKQYHALMSMADAASIDERPHIKYDWTIGKRLKFSCTVYYAKQFDVLRRRCGIGEMFLKSLSVSSNWAAEGGKSKSNFWKTSDERFIIKTLVNAWNVADLQVLVELAPSYFRYMDATASKATALAKLIGFYTIEIRNLENGSVQSKADLLVMENLFFDQNISKTFDLKGIQGRKVKTHGDTTKTLFDGEWIEGQQRTLTLVRPHSKLVLREAIKSDAEFLSKMNIMDYSLLLGVDEEKKEIVCGLVDTIGSYTFAKTLEYKAKHGLHSGKEVTVVPPTEYQERFVSALEGYFVACPDKWSKPMDDSKVISEPNLLPSVL</sequence>
<feature type="domain" description="PIPK" evidence="5">
    <location>
        <begin position="1230"/>
        <end position="1552"/>
    </location>
</feature>
<dbReference type="PANTHER" id="PTHR45748:SF7">
    <property type="entry name" value="1-PHOSPHATIDYLINOSITOL 3-PHOSPHATE 5-KINASE-RELATED"/>
    <property type="match status" value="1"/>
</dbReference>
<keyword evidence="3" id="KW-0808">Transferase</keyword>